<accession>A0A2P2NYK7</accession>
<protein>
    <submittedName>
        <fullName evidence="2">Uncharacterized protein</fullName>
    </submittedName>
</protein>
<sequence>MDDRPEFWIFLLLCGFCTCLGARFLINFVESLGNIRLYFCSV</sequence>
<dbReference type="EMBL" id="GGEC01067113">
    <property type="protein sequence ID" value="MBX47597.1"/>
    <property type="molecule type" value="Transcribed_RNA"/>
</dbReference>
<organism evidence="2">
    <name type="scientific">Rhizophora mucronata</name>
    <name type="common">Asiatic mangrove</name>
    <dbReference type="NCBI Taxonomy" id="61149"/>
    <lineage>
        <taxon>Eukaryota</taxon>
        <taxon>Viridiplantae</taxon>
        <taxon>Streptophyta</taxon>
        <taxon>Embryophyta</taxon>
        <taxon>Tracheophyta</taxon>
        <taxon>Spermatophyta</taxon>
        <taxon>Magnoliopsida</taxon>
        <taxon>eudicotyledons</taxon>
        <taxon>Gunneridae</taxon>
        <taxon>Pentapetalae</taxon>
        <taxon>rosids</taxon>
        <taxon>fabids</taxon>
        <taxon>Malpighiales</taxon>
        <taxon>Rhizophoraceae</taxon>
        <taxon>Rhizophora</taxon>
    </lineage>
</organism>
<keyword evidence="1" id="KW-1133">Transmembrane helix</keyword>
<feature type="transmembrane region" description="Helical" evidence="1">
    <location>
        <begin position="6"/>
        <end position="26"/>
    </location>
</feature>
<evidence type="ECO:0000256" key="1">
    <source>
        <dbReference type="SAM" id="Phobius"/>
    </source>
</evidence>
<dbReference type="AlphaFoldDB" id="A0A2P2NYK7"/>
<name>A0A2P2NYK7_RHIMU</name>
<reference evidence="2" key="1">
    <citation type="submission" date="2018-02" db="EMBL/GenBank/DDBJ databases">
        <title>Rhizophora mucronata_Transcriptome.</title>
        <authorList>
            <person name="Meera S.P."/>
            <person name="Sreeshan A."/>
            <person name="Augustine A."/>
        </authorList>
    </citation>
    <scope>NUCLEOTIDE SEQUENCE</scope>
    <source>
        <tissue evidence="2">Leaf</tissue>
    </source>
</reference>
<proteinExistence type="predicted"/>
<evidence type="ECO:0000313" key="2">
    <source>
        <dbReference type="EMBL" id="MBX47597.1"/>
    </source>
</evidence>
<keyword evidence="1" id="KW-0472">Membrane</keyword>
<keyword evidence="1" id="KW-0812">Transmembrane</keyword>